<evidence type="ECO:0000313" key="2">
    <source>
        <dbReference type="EMBL" id="CAH0535110.1"/>
    </source>
</evidence>
<feature type="compositionally biased region" description="Polar residues" evidence="1">
    <location>
        <begin position="1"/>
        <end position="10"/>
    </location>
</feature>
<name>A0ABM8ZXV6_9VIBR</name>
<evidence type="ECO:0008006" key="4">
    <source>
        <dbReference type="Google" id="ProtNLM"/>
    </source>
</evidence>
<proteinExistence type="predicted"/>
<protein>
    <recommendedName>
        <fullName evidence="4">Transposase</fullName>
    </recommendedName>
</protein>
<reference evidence="2" key="1">
    <citation type="submission" date="2021-11" db="EMBL/GenBank/DDBJ databases">
        <authorList>
            <person name="Rodrigo-Torres L."/>
            <person name="Arahal R. D."/>
            <person name="Lucena T."/>
        </authorList>
    </citation>
    <scope>NUCLEOTIDE SEQUENCE</scope>
    <source>
        <strain evidence="2">CECT 7929</strain>
    </source>
</reference>
<comment type="caution">
    <text evidence="2">The sequence shown here is derived from an EMBL/GenBank/DDBJ whole genome shotgun (WGS) entry which is preliminary data.</text>
</comment>
<dbReference type="Proteomes" id="UP000838672">
    <property type="component" value="Unassembled WGS sequence"/>
</dbReference>
<accession>A0ABM8ZXV6</accession>
<keyword evidence="3" id="KW-1185">Reference proteome</keyword>
<organism evidence="2 3">
    <name type="scientific">Vibrio stylophorae</name>
    <dbReference type="NCBI Taxonomy" id="659351"/>
    <lineage>
        <taxon>Bacteria</taxon>
        <taxon>Pseudomonadati</taxon>
        <taxon>Pseudomonadota</taxon>
        <taxon>Gammaproteobacteria</taxon>
        <taxon>Vibrionales</taxon>
        <taxon>Vibrionaceae</taxon>
        <taxon>Vibrio</taxon>
    </lineage>
</organism>
<gene>
    <name evidence="2" type="ORF">VST7929_02771</name>
</gene>
<dbReference type="EMBL" id="CAKLDI010000002">
    <property type="protein sequence ID" value="CAH0535110.1"/>
    <property type="molecule type" value="Genomic_DNA"/>
</dbReference>
<evidence type="ECO:0000256" key="1">
    <source>
        <dbReference type="SAM" id="MobiDB-lite"/>
    </source>
</evidence>
<feature type="region of interest" description="Disordered" evidence="1">
    <location>
        <begin position="1"/>
        <end position="25"/>
    </location>
</feature>
<evidence type="ECO:0000313" key="3">
    <source>
        <dbReference type="Proteomes" id="UP000838672"/>
    </source>
</evidence>
<sequence length="47" mass="5537">MMQRVSQPESSAKCGDAPDEKVKNIHQTRRRIENILLDRARKKLFEL</sequence>